<dbReference type="AlphaFoldDB" id="A0A438GB44"/>
<proteinExistence type="predicted"/>
<sequence length="244" mass="28008">MWRPLCFSEDNHEGVAIGLCWPSLFKDAHTMCKSCDRCQRLGKLTRVDYVFKWIEAVPCKNNDHRVVLKFLKENIFSRFGVPKAIISHGVYGTTCHLPVELGYKAWWAIKQLNMDLSRARIGSSRWGCNYGDACFPNRKWTSGSVPKVRKKTVAAVLYFLHSVFLFSIVLSLHTLNDFGKGLWSSKAWWIGPFTIHQVHSNGVVELQTSNNTRSFKVNGHRLKPFVEPFSHNNEEFILLDPHQA</sequence>
<dbReference type="SUPFAM" id="SSF53098">
    <property type="entry name" value="Ribonuclease H-like"/>
    <property type="match status" value="1"/>
</dbReference>
<evidence type="ECO:0008006" key="4">
    <source>
        <dbReference type="Google" id="ProtNLM"/>
    </source>
</evidence>
<dbReference type="EMBL" id="QGNW01000498">
    <property type="protein sequence ID" value="RVW69406.1"/>
    <property type="molecule type" value="Genomic_DNA"/>
</dbReference>
<keyword evidence="1" id="KW-1133">Transmembrane helix</keyword>
<organism evidence="2 3">
    <name type="scientific">Vitis vinifera</name>
    <name type="common">Grape</name>
    <dbReference type="NCBI Taxonomy" id="29760"/>
    <lineage>
        <taxon>Eukaryota</taxon>
        <taxon>Viridiplantae</taxon>
        <taxon>Streptophyta</taxon>
        <taxon>Embryophyta</taxon>
        <taxon>Tracheophyta</taxon>
        <taxon>Spermatophyta</taxon>
        <taxon>Magnoliopsida</taxon>
        <taxon>eudicotyledons</taxon>
        <taxon>Gunneridae</taxon>
        <taxon>Pentapetalae</taxon>
        <taxon>rosids</taxon>
        <taxon>Vitales</taxon>
        <taxon>Vitaceae</taxon>
        <taxon>Viteae</taxon>
        <taxon>Vitis</taxon>
    </lineage>
</organism>
<protein>
    <recommendedName>
        <fullName evidence="4">Integrase zinc-binding domain-containing protein</fullName>
    </recommendedName>
</protein>
<feature type="transmembrane region" description="Helical" evidence="1">
    <location>
        <begin position="155"/>
        <end position="175"/>
    </location>
</feature>
<keyword evidence="1" id="KW-0472">Membrane</keyword>
<evidence type="ECO:0000313" key="3">
    <source>
        <dbReference type="Proteomes" id="UP000288805"/>
    </source>
</evidence>
<dbReference type="Proteomes" id="UP000288805">
    <property type="component" value="Unassembled WGS sequence"/>
</dbReference>
<keyword evidence="1" id="KW-0812">Transmembrane</keyword>
<evidence type="ECO:0000256" key="1">
    <source>
        <dbReference type="SAM" id="Phobius"/>
    </source>
</evidence>
<gene>
    <name evidence="2" type="ORF">CK203_061781</name>
</gene>
<name>A0A438GB44_VITVI</name>
<dbReference type="GO" id="GO:0003676">
    <property type="term" value="F:nucleic acid binding"/>
    <property type="evidence" value="ECO:0007669"/>
    <property type="project" value="InterPro"/>
</dbReference>
<dbReference type="InterPro" id="IPR012337">
    <property type="entry name" value="RNaseH-like_sf"/>
</dbReference>
<comment type="caution">
    <text evidence="2">The sequence shown here is derived from an EMBL/GenBank/DDBJ whole genome shotgun (WGS) entry which is preliminary data.</text>
</comment>
<accession>A0A438GB44</accession>
<dbReference type="InterPro" id="IPR036397">
    <property type="entry name" value="RNaseH_sf"/>
</dbReference>
<dbReference type="Gene3D" id="3.30.420.10">
    <property type="entry name" value="Ribonuclease H-like superfamily/Ribonuclease H"/>
    <property type="match status" value="1"/>
</dbReference>
<evidence type="ECO:0000313" key="2">
    <source>
        <dbReference type="EMBL" id="RVW69406.1"/>
    </source>
</evidence>
<reference evidence="2 3" key="1">
    <citation type="journal article" date="2018" name="PLoS Genet.">
        <title>Population sequencing reveals clonal diversity and ancestral inbreeding in the grapevine cultivar Chardonnay.</title>
        <authorList>
            <person name="Roach M.J."/>
            <person name="Johnson D.L."/>
            <person name="Bohlmann J."/>
            <person name="van Vuuren H.J."/>
            <person name="Jones S.J."/>
            <person name="Pretorius I.S."/>
            <person name="Schmidt S.A."/>
            <person name="Borneman A.R."/>
        </authorList>
    </citation>
    <scope>NUCLEOTIDE SEQUENCE [LARGE SCALE GENOMIC DNA]</scope>
    <source>
        <strain evidence="3">cv. Chardonnay</strain>
        <tissue evidence="2">Leaf</tissue>
    </source>
</reference>